<comment type="similarity">
    <text evidence="3 19">In the N-terminal section; belongs to the NnrE/AIBP family.</text>
</comment>
<comment type="cofactor">
    <cofactor evidence="17">
        <name>Mg(2+)</name>
        <dbReference type="ChEBI" id="CHEBI:18420"/>
    </cofactor>
</comment>
<feature type="binding site" evidence="17">
    <location>
        <position position="439"/>
    </location>
    <ligand>
        <name>AMP</name>
        <dbReference type="ChEBI" id="CHEBI:456215"/>
    </ligand>
</feature>
<feature type="binding site" evidence="18">
    <location>
        <begin position="132"/>
        <end position="138"/>
    </location>
    <ligand>
        <name>(6S)-NADPHX</name>
        <dbReference type="ChEBI" id="CHEBI:64076"/>
    </ligand>
</feature>
<dbReference type="HAMAP" id="MF_01965">
    <property type="entry name" value="NADHX_dehydratase"/>
    <property type="match status" value="1"/>
</dbReference>
<evidence type="ECO:0000256" key="15">
    <source>
        <dbReference type="ARBA" id="ARBA00048238"/>
    </source>
</evidence>
<feature type="binding site" evidence="17">
    <location>
        <begin position="411"/>
        <end position="415"/>
    </location>
    <ligand>
        <name>AMP</name>
        <dbReference type="ChEBI" id="CHEBI:456215"/>
    </ligand>
</feature>
<dbReference type="SUPFAM" id="SSF53613">
    <property type="entry name" value="Ribokinase-like"/>
    <property type="match status" value="1"/>
</dbReference>
<accession>A0A1I1QGQ6</accession>
<dbReference type="Proteomes" id="UP000199263">
    <property type="component" value="Unassembled WGS sequence"/>
</dbReference>
<dbReference type="HAMAP" id="MF_01966">
    <property type="entry name" value="NADHX_epimerase"/>
    <property type="match status" value="1"/>
</dbReference>
<evidence type="ECO:0000256" key="18">
    <source>
        <dbReference type="HAMAP-Rule" id="MF_01966"/>
    </source>
</evidence>
<comment type="function">
    <text evidence="14 19">Bifunctional enzyme that catalyzes the epimerization of the S- and R-forms of NAD(P)HX and the dehydration of the S-form of NAD(P)HX at the expense of ADP, which is converted to AMP. This allows the repair of both epimers of NAD(P)HX, a damaged form of NAD(P)H that is a result of enzymatic or heat-dependent hydration.</text>
</comment>
<dbReference type="OrthoDB" id="9806925at2"/>
<feature type="domain" description="YjeF N-terminal" evidence="21">
    <location>
        <begin position="9"/>
        <end position="218"/>
    </location>
</feature>
<evidence type="ECO:0000259" key="21">
    <source>
        <dbReference type="PROSITE" id="PS51385"/>
    </source>
</evidence>
<evidence type="ECO:0000256" key="13">
    <source>
        <dbReference type="ARBA" id="ARBA00023268"/>
    </source>
</evidence>
<keyword evidence="5 18" id="KW-0479">Metal-binding</keyword>
<dbReference type="EMBL" id="FOMG01000025">
    <property type="protein sequence ID" value="SFD21291.1"/>
    <property type="molecule type" value="Genomic_DNA"/>
</dbReference>
<dbReference type="GO" id="GO:0046872">
    <property type="term" value="F:metal ion binding"/>
    <property type="evidence" value="ECO:0007669"/>
    <property type="project" value="UniProtKB-UniRule"/>
</dbReference>
<dbReference type="EC" id="4.2.1.136" evidence="19"/>
<evidence type="ECO:0000256" key="10">
    <source>
        <dbReference type="ARBA" id="ARBA00023027"/>
    </source>
</evidence>
<evidence type="ECO:0000256" key="5">
    <source>
        <dbReference type="ARBA" id="ARBA00022723"/>
    </source>
</evidence>
<evidence type="ECO:0000256" key="3">
    <source>
        <dbReference type="ARBA" id="ARBA00006001"/>
    </source>
</evidence>
<comment type="cofactor">
    <cofactor evidence="18 19">
        <name>K(+)</name>
        <dbReference type="ChEBI" id="CHEBI:29103"/>
    </cofactor>
    <text evidence="18 19">Binds 1 potassium ion per subunit.</text>
</comment>
<keyword evidence="8 17" id="KW-0521">NADP</keyword>
<comment type="similarity">
    <text evidence="18">Belongs to the NnrE/AIBP family.</text>
</comment>
<keyword evidence="6 17" id="KW-0547">Nucleotide-binding</keyword>
<dbReference type="InterPro" id="IPR000631">
    <property type="entry name" value="CARKD"/>
</dbReference>
<dbReference type="Pfam" id="PF01256">
    <property type="entry name" value="Carb_kinase"/>
    <property type="match status" value="1"/>
</dbReference>
<proteinExistence type="inferred from homology"/>
<feature type="binding site" evidence="18">
    <location>
        <begin position="54"/>
        <end position="58"/>
    </location>
    <ligand>
        <name>(6S)-NADPHX</name>
        <dbReference type="ChEBI" id="CHEBI:64076"/>
    </ligand>
</feature>
<comment type="function">
    <text evidence="17">Catalyzes the dehydration of the S-form of NAD(P)HX at the expense of ADP, which is converted to AMP. Together with NAD(P)HX epimerase, which catalyzes the epimerization of the S- and R-forms, the enzyme allows the repair of both epimers of NAD(P)HX, a damaged form of NAD(P)H that is a result of enzymatic or heat-dependent hydration.</text>
</comment>
<dbReference type="STRING" id="119641.SAMN05421842_1255"/>
<reference evidence="22 23" key="1">
    <citation type="submission" date="2016-10" db="EMBL/GenBank/DDBJ databases">
        <authorList>
            <person name="de Groot N.N."/>
        </authorList>
    </citation>
    <scope>NUCLEOTIDE SEQUENCE [LARGE SCALE GENOMIC DNA]</scope>
    <source>
        <strain evidence="22 23">DSM 12992</strain>
    </source>
</reference>
<dbReference type="GO" id="GO:0110051">
    <property type="term" value="P:metabolite repair"/>
    <property type="evidence" value="ECO:0007669"/>
    <property type="project" value="TreeGrafter"/>
</dbReference>
<keyword evidence="9 18" id="KW-0630">Potassium</keyword>
<name>A0A1I1QGQ6_9CLOT</name>
<comment type="similarity">
    <text evidence="4 19">In the C-terminal section; belongs to the NnrD/CARKD family.</text>
</comment>
<evidence type="ECO:0000256" key="6">
    <source>
        <dbReference type="ARBA" id="ARBA00022741"/>
    </source>
</evidence>
<dbReference type="GO" id="GO:0052856">
    <property type="term" value="F:NAD(P)HX epimerase activity"/>
    <property type="evidence" value="ECO:0007669"/>
    <property type="project" value="UniProtKB-UniRule"/>
</dbReference>
<dbReference type="PROSITE" id="PS51385">
    <property type="entry name" value="YJEF_N"/>
    <property type="match status" value="1"/>
</dbReference>
<evidence type="ECO:0000256" key="1">
    <source>
        <dbReference type="ARBA" id="ARBA00000013"/>
    </source>
</evidence>
<comment type="similarity">
    <text evidence="17">Belongs to the NnrD/CARKD family.</text>
</comment>
<keyword evidence="23" id="KW-1185">Reference proteome</keyword>
<comment type="catalytic activity">
    <reaction evidence="2 18 19">
        <text>(6R)-NADPHX = (6S)-NADPHX</text>
        <dbReference type="Rhea" id="RHEA:32227"/>
        <dbReference type="ChEBI" id="CHEBI:64076"/>
        <dbReference type="ChEBI" id="CHEBI:64077"/>
        <dbReference type="EC" id="5.1.99.6"/>
    </reaction>
</comment>
<evidence type="ECO:0000256" key="9">
    <source>
        <dbReference type="ARBA" id="ARBA00022958"/>
    </source>
</evidence>
<feature type="binding site" evidence="18">
    <location>
        <position position="164"/>
    </location>
    <ligand>
        <name>K(+)</name>
        <dbReference type="ChEBI" id="CHEBI:29103"/>
    </ligand>
</feature>
<dbReference type="InterPro" id="IPR030677">
    <property type="entry name" value="Nnr"/>
</dbReference>
<dbReference type="GO" id="GO:0052855">
    <property type="term" value="F:ADP-dependent NAD(P)H-hydrate dehydratase activity"/>
    <property type="evidence" value="ECO:0007669"/>
    <property type="project" value="UniProtKB-UniRule"/>
</dbReference>
<dbReference type="NCBIfam" id="TIGR00196">
    <property type="entry name" value="yjeF_cterm"/>
    <property type="match status" value="1"/>
</dbReference>
<feature type="binding site" evidence="17">
    <location>
        <position position="374"/>
    </location>
    <ligand>
        <name>(6S)-NADPHX</name>
        <dbReference type="ChEBI" id="CHEBI:64076"/>
    </ligand>
</feature>
<sequence length="497" mass="54036">MEVFLSTQCKEIDKITINDIGIPSIILMENAAIAVVGEISSKGESFFILCGQGNNGGDGLAIARHLISQDKKVKVCIVGINERFSKDFLTNLTILKNLDKVEITQIKQEQDINQNFIEKIKNCDVIIDAIFGVGLNRELTGVFKKLIEKVNSNSKLIVSIDVPSGLDCDLGLVQGISIKANFTYTFEVLKEGFLNYNSIKYLGAVKVLKIGIPEKVKKDNSNNLYILDKKEYKSLVPERKIYGHKGNYGRVVIIAGSTGFTGAAFIATECAVRSGCGLATLVCPKEIQSILSNKLIEAMTISTEDNGIEKLLNEADAIAFGPGLGLGEEQKKLLEKVIQNTTCPIVIDADGITLLAKNKLLLKYLSGRAIITPHPGELARFLGITIKEVESNRIKIAKKLSKDYNIIVLLKGYNTVITNGEDTYINPTGNSKMASGGMGDALTGIITALLSQGMNLDKAALLGAYIHGDIADDLAKYAYIINARDIIEYLPLKINSI</sequence>
<keyword evidence="7 17" id="KW-0067">ATP-binding</keyword>
<feature type="domain" description="YjeF C-terminal" evidence="20">
    <location>
        <begin position="228"/>
        <end position="497"/>
    </location>
</feature>
<evidence type="ECO:0000256" key="8">
    <source>
        <dbReference type="ARBA" id="ARBA00022857"/>
    </source>
</evidence>
<evidence type="ECO:0000256" key="19">
    <source>
        <dbReference type="PIRNR" id="PIRNR017184"/>
    </source>
</evidence>
<dbReference type="CDD" id="cd01171">
    <property type="entry name" value="YXKO-related"/>
    <property type="match status" value="1"/>
</dbReference>
<evidence type="ECO:0000256" key="4">
    <source>
        <dbReference type="ARBA" id="ARBA00009524"/>
    </source>
</evidence>
<dbReference type="InterPro" id="IPR004443">
    <property type="entry name" value="YjeF_N_dom"/>
</dbReference>
<evidence type="ECO:0000313" key="22">
    <source>
        <dbReference type="EMBL" id="SFD21291.1"/>
    </source>
</evidence>
<dbReference type="PROSITE" id="PS51383">
    <property type="entry name" value="YJEF_C_3"/>
    <property type="match status" value="1"/>
</dbReference>
<evidence type="ECO:0000256" key="7">
    <source>
        <dbReference type="ARBA" id="ARBA00022840"/>
    </source>
</evidence>
<gene>
    <name evidence="17" type="primary">nnrD</name>
    <name evidence="18" type="synonym">nnrE</name>
    <name evidence="22" type="ORF">SAMN05421842_1255</name>
</gene>
<dbReference type="PANTHER" id="PTHR12592">
    <property type="entry name" value="ATP-DEPENDENT (S)-NAD(P)H-HYDRATE DEHYDRATASE FAMILY MEMBER"/>
    <property type="match status" value="1"/>
</dbReference>
<feature type="binding site" evidence="17">
    <location>
        <position position="440"/>
    </location>
    <ligand>
        <name>(6S)-NADPHX</name>
        <dbReference type="ChEBI" id="CHEBI:64076"/>
    </ligand>
</feature>
<dbReference type="Gene3D" id="3.40.50.10260">
    <property type="entry name" value="YjeF N-terminal domain"/>
    <property type="match status" value="1"/>
</dbReference>
<dbReference type="RefSeq" id="WP_090093103.1">
    <property type="nucleotide sequence ID" value="NZ_FOMG01000025.1"/>
</dbReference>
<dbReference type="NCBIfam" id="TIGR00197">
    <property type="entry name" value="yjeF_nterm"/>
    <property type="match status" value="1"/>
</dbReference>
<evidence type="ECO:0000256" key="11">
    <source>
        <dbReference type="ARBA" id="ARBA00023235"/>
    </source>
</evidence>
<dbReference type="InterPro" id="IPR036652">
    <property type="entry name" value="YjeF_N_dom_sf"/>
</dbReference>
<evidence type="ECO:0000259" key="20">
    <source>
        <dbReference type="PROSITE" id="PS51383"/>
    </source>
</evidence>
<keyword evidence="11 18" id="KW-0413">Isomerase</keyword>
<evidence type="ECO:0000256" key="17">
    <source>
        <dbReference type="HAMAP-Rule" id="MF_01965"/>
    </source>
</evidence>
<feature type="binding site" evidence="18">
    <location>
        <position position="55"/>
    </location>
    <ligand>
        <name>K(+)</name>
        <dbReference type="ChEBI" id="CHEBI:29103"/>
    </ligand>
</feature>
<dbReference type="EC" id="5.1.99.6" evidence="19"/>
<keyword evidence="10 17" id="KW-0520">NAD</keyword>
<evidence type="ECO:0000256" key="14">
    <source>
        <dbReference type="ARBA" id="ARBA00025153"/>
    </source>
</evidence>
<evidence type="ECO:0000256" key="12">
    <source>
        <dbReference type="ARBA" id="ARBA00023239"/>
    </source>
</evidence>
<evidence type="ECO:0000256" key="2">
    <source>
        <dbReference type="ARBA" id="ARBA00000909"/>
    </source>
</evidence>
<dbReference type="GO" id="GO:0046496">
    <property type="term" value="P:nicotinamide nucleotide metabolic process"/>
    <property type="evidence" value="ECO:0007669"/>
    <property type="project" value="UniProtKB-UniRule"/>
</dbReference>
<dbReference type="PANTHER" id="PTHR12592:SF0">
    <property type="entry name" value="ATP-DEPENDENT (S)-NAD(P)H-HYDRATE DEHYDRATASE"/>
    <property type="match status" value="1"/>
</dbReference>
<dbReference type="GO" id="GO:0005524">
    <property type="term" value="F:ATP binding"/>
    <property type="evidence" value="ECO:0007669"/>
    <property type="project" value="UniProtKB-UniRule"/>
</dbReference>
<dbReference type="AlphaFoldDB" id="A0A1I1QGQ6"/>
<protein>
    <recommendedName>
        <fullName evidence="19">Bifunctional NAD(P)H-hydrate repair enzyme</fullName>
    </recommendedName>
    <alternativeName>
        <fullName evidence="19">Nicotinamide nucleotide repair protein</fullName>
    </alternativeName>
    <domain>
        <recommendedName>
            <fullName evidence="19">ADP-dependent (S)-NAD(P)H-hydrate dehydratase</fullName>
            <ecNumber evidence="19">4.2.1.136</ecNumber>
        </recommendedName>
        <alternativeName>
            <fullName evidence="19">ADP-dependent NAD(P)HX dehydratase</fullName>
        </alternativeName>
    </domain>
    <domain>
        <recommendedName>
            <fullName evidence="19">NAD(P)H-hydrate epimerase</fullName>
            <ecNumber evidence="19">5.1.99.6</ecNumber>
        </recommendedName>
    </domain>
</protein>
<dbReference type="InterPro" id="IPR029056">
    <property type="entry name" value="Ribokinase-like"/>
</dbReference>
<evidence type="ECO:0000256" key="16">
    <source>
        <dbReference type="ARBA" id="ARBA00049209"/>
    </source>
</evidence>
<organism evidence="22 23">
    <name type="scientific">Clostridium uliginosum</name>
    <dbReference type="NCBI Taxonomy" id="119641"/>
    <lineage>
        <taxon>Bacteria</taxon>
        <taxon>Bacillati</taxon>
        <taxon>Bacillota</taxon>
        <taxon>Clostridia</taxon>
        <taxon>Eubacteriales</taxon>
        <taxon>Clostridiaceae</taxon>
        <taxon>Clostridium</taxon>
    </lineage>
</organism>
<evidence type="ECO:0000313" key="23">
    <source>
        <dbReference type="Proteomes" id="UP000199263"/>
    </source>
</evidence>
<dbReference type="Pfam" id="PF03853">
    <property type="entry name" value="YjeF_N"/>
    <property type="match status" value="1"/>
</dbReference>
<keyword evidence="12 17" id="KW-0456">Lyase</keyword>
<comment type="catalytic activity">
    <reaction evidence="1 18 19">
        <text>(6R)-NADHX = (6S)-NADHX</text>
        <dbReference type="Rhea" id="RHEA:32215"/>
        <dbReference type="ChEBI" id="CHEBI:64074"/>
        <dbReference type="ChEBI" id="CHEBI:64075"/>
        <dbReference type="EC" id="5.1.99.6"/>
    </reaction>
</comment>
<comment type="function">
    <text evidence="18">Catalyzes the epimerization of the S- and R-forms of NAD(P)HX, a damaged form of NAD(P)H that is a result of enzymatic or heat-dependent hydration. This is a prerequisite for the S-specific NAD(P)H-hydrate dehydratase to allow the repair of both epimers of NAD(P)HX.</text>
</comment>
<comment type="subunit">
    <text evidence="17">Homotetramer.</text>
</comment>
<feature type="binding site" evidence="17">
    <location>
        <position position="323"/>
    </location>
    <ligand>
        <name>(6S)-NADPHX</name>
        <dbReference type="ChEBI" id="CHEBI:64076"/>
    </ligand>
</feature>
<comment type="caution">
    <text evidence="18">Lacks conserved residue(s) required for the propagation of feature annotation.</text>
</comment>
<feature type="binding site" evidence="18">
    <location>
        <position position="161"/>
    </location>
    <ligand>
        <name>(6S)-NADPHX</name>
        <dbReference type="ChEBI" id="CHEBI:64076"/>
    </ligand>
</feature>
<feature type="binding site" evidence="17">
    <location>
        <position position="263"/>
    </location>
    <ligand>
        <name>(6S)-NADPHX</name>
        <dbReference type="ChEBI" id="CHEBI:64076"/>
    </ligand>
</feature>
<dbReference type="SUPFAM" id="SSF64153">
    <property type="entry name" value="YjeF N-terminal domain-like"/>
    <property type="match status" value="1"/>
</dbReference>
<dbReference type="Gene3D" id="3.40.1190.20">
    <property type="match status" value="1"/>
</dbReference>
<comment type="catalytic activity">
    <reaction evidence="15 17 19">
        <text>(6S)-NADHX + ADP = AMP + phosphate + NADH + H(+)</text>
        <dbReference type="Rhea" id="RHEA:32223"/>
        <dbReference type="ChEBI" id="CHEBI:15378"/>
        <dbReference type="ChEBI" id="CHEBI:43474"/>
        <dbReference type="ChEBI" id="CHEBI:57945"/>
        <dbReference type="ChEBI" id="CHEBI:64074"/>
        <dbReference type="ChEBI" id="CHEBI:456215"/>
        <dbReference type="ChEBI" id="CHEBI:456216"/>
        <dbReference type="EC" id="4.2.1.136"/>
    </reaction>
</comment>
<dbReference type="PIRSF" id="PIRSF017184">
    <property type="entry name" value="Nnr"/>
    <property type="match status" value="1"/>
</dbReference>
<comment type="catalytic activity">
    <reaction evidence="16 17 19">
        <text>(6S)-NADPHX + ADP = AMP + phosphate + NADPH + H(+)</text>
        <dbReference type="Rhea" id="RHEA:32235"/>
        <dbReference type="ChEBI" id="CHEBI:15378"/>
        <dbReference type="ChEBI" id="CHEBI:43474"/>
        <dbReference type="ChEBI" id="CHEBI:57783"/>
        <dbReference type="ChEBI" id="CHEBI:64076"/>
        <dbReference type="ChEBI" id="CHEBI:456215"/>
        <dbReference type="ChEBI" id="CHEBI:456216"/>
        <dbReference type="EC" id="4.2.1.136"/>
    </reaction>
</comment>
<keyword evidence="13" id="KW-0511">Multifunctional enzyme</keyword>
<feature type="binding site" evidence="18">
    <location>
        <position position="128"/>
    </location>
    <ligand>
        <name>K(+)</name>
        <dbReference type="ChEBI" id="CHEBI:29103"/>
    </ligand>
</feature>